<dbReference type="Proteomes" id="UP001449225">
    <property type="component" value="Unassembled WGS sequence"/>
</dbReference>
<keyword evidence="1" id="KW-0472">Membrane</keyword>
<reference evidence="2 3" key="1">
    <citation type="submission" date="2024-03" db="EMBL/GenBank/DDBJ databases">
        <title>Community enrichment and isolation of bacterial strains for fucoidan degradation.</title>
        <authorList>
            <person name="Sichert A."/>
        </authorList>
    </citation>
    <scope>NUCLEOTIDE SEQUENCE [LARGE SCALE GENOMIC DNA]</scope>
    <source>
        <strain evidence="2 3">AS76</strain>
    </source>
</reference>
<gene>
    <name evidence="2" type="ORF">WNY58_06405</name>
</gene>
<organism evidence="2 3">
    <name type="scientific">Neptuniibacter pectenicola</name>
    <dbReference type="NCBI Taxonomy" id="1806669"/>
    <lineage>
        <taxon>Bacteria</taxon>
        <taxon>Pseudomonadati</taxon>
        <taxon>Pseudomonadota</taxon>
        <taxon>Gammaproteobacteria</taxon>
        <taxon>Oceanospirillales</taxon>
        <taxon>Oceanospirillaceae</taxon>
        <taxon>Neptuniibacter</taxon>
    </lineage>
</organism>
<dbReference type="EMBL" id="JBBMRA010000004">
    <property type="protein sequence ID" value="MEM5536020.1"/>
    <property type="molecule type" value="Genomic_DNA"/>
</dbReference>
<evidence type="ECO:0000313" key="2">
    <source>
        <dbReference type="EMBL" id="MEM5536020.1"/>
    </source>
</evidence>
<dbReference type="RefSeq" id="WP_342854057.1">
    <property type="nucleotide sequence ID" value="NZ_JBBMRA010000004.1"/>
</dbReference>
<evidence type="ECO:0000313" key="3">
    <source>
        <dbReference type="Proteomes" id="UP001449225"/>
    </source>
</evidence>
<protein>
    <submittedName>
        <fullName evidence="2">Uncharacterized protein</fullName>
    </submittedName>
</protein>
<name>A0ABU9TQM5_9GAMM</name>
<feature type="transmembrane region" description="Helical" evidence="1">
    <location>
        <begin position="12"/>
        <end position="30"/>
    </location>
</feature>
<keyword evidence="1" id="KW-1133">Transmembrane helix</keyword>
<accession>A0ABU9TQM5</accession>
<sequence length="161" mass="17767">MNQTKGKRPHLLQVVIILAIILGLGSIIYVPKLLQNTPPQTRILQSTPECELTQSFCEARDNVGAISLKIHNQAISAATPLTFEVKLENIAADQVMLDLKGRDMFMGLNQVMLSKVAGQDDLWQGEVVLGVCTTGKMTWVTSVITEHQGRLTQADFFFDAQ</sequence>
<evidence type="ECO:0000256" key="1">
    <source>
        <dbReference type="SAM" id="Phobius"/>
    </source>
</evidence>
<comment type="caution">
    <text evidence="2">The sequence shown here is derived from an EMBL/GenBank/DDBJ whole genome shotgun (WGS) entry which is preliminary data.</text>
</comment>
<proteinExistence type="predicted"/>
<keyword evidence="3" id="KW-1185">Reference proteome</keyword>
<keyword evidence="1" id="KW-0812">Transmembrane</keyword>